<dbReference type="EMBL" id="BAABEY010000001">
    <property type="protein sequence ID" value="GAA4431551.1"/>
    <property type="molecule type" value="Genomic_DNA"/>
</dbReference>
<protein>
    <submittedName>
        <fullName evidence="2">DUF4180 domain-containing protein</fullName>
    </submittedName>
</protein>
<dbReference type="RefSeq" id="WP_345026165.1">
    <property type="nucleotide sequence ID" value="NZ_BAABEY010000001.1"/>
</dbReference>
<dbReference type="Proteomes" id="UP001501508">
    <property type="component" value="Unassembled WGS sequence"/>
</dbReference>
<name>A0ABP8LKU6_9BACT</name>
<dbReference type="InterPro" id="IPR025438">
    <property type="entry name" value="DUF4180"/>
</dbReference>
<accession>A0ABP8LKU6</accession>
<evidence type="ECO:0000313" key="2">
    <source>
        <dbReference type="EMBL" id="GAA4431551.1"/>
    </source>
</evidence>
<dbReference type="Pfam" id="PF13788">
    <property type="entry name" value="DUF4180"/>
    <property type="match status" value="1"/>
</dbReference>
<proteinExistence type="predicted"/>
<evidence type="ECO:0000259" key="1">
    <source>
        <dbReference type="Pfam" id="PF13788"/>
    </source>
</evidence>
<comment type="caution">
    <text evidence="2">The sequence shown here is derived from an EMBL/GenBank/DDBJ whole genome shotgun (WGS) entry which is preliminary data.</text>
</comment>
<evidence type="ECO:0000313" key="3">
    <source>
        <dbReference type="Proteomes" id="UP001501508"/>
    </source>
</evidence>
<keyword evidence="3" id="KW-1185">Reference proteome</keyword>
<gene>
    <name evidence="2" type="ORF">GCM10023091_02410</name>
</gene>
<organism evidence="2 3">
    <name type="scientific">Ravibacter arvi</name>
    <dbReference type="NCBI Taxonomy" id="2051041"/>
    <lineage>
        <taxon>Bacteria</taxon>
        <taxon>Pseudomonadati</taxon>
        <taxon>Bacteroidota</taxon>
        <taxon>Cytophagia</taxon>
        <taxon>Cytophagales</taxon>
        <taxon>Spirosomataceae</taxon>
        <taxon>Ravibacter</taxon>
    </lineage>
</organism>
<reference evidence="3" key="1">
    <citation type="journal article" date="2019" name="Int. J. Syst. Evol. Microbiol.">
        <title>The Global Catalogue of Microorganisms (GCM) 10K type strain sequencing project: providing services to taxonomists for standard genome sequencing and annotation.</title>
        <authorList>
            <consortium name="The Broad Institute Genomics Platform"/>
            <consortium name="The Broad Institute Genome Sequencing Center for Infectious Disease"/>
            <person name="Wu L."/>
            <person name="Ma J."/>
        </authorList>
    </citation>
    <scope>NUCLEOTIDE SEQUENCE [LARGE SCALE GENOMIC DNA]</scope>
    <source>
        <strain evidence="3">JCM 31920</strain>
    </source>
</reference>
<feature type="domain" description="DUF4180" evidence="1">
    <location>
        <begin position="9"/>
        <end position="117"/>
    </location>
</feature>
<sequence>MEFRTISRDGVTIGEVISDEILFKTVPEGTDFVGNLYYAGFDNVVLDERNVFPDFFDLKTGLAGEVLQKFTNFRIRVAIFGDFTKYGGKSWKDFMLESNQWRQISFAPSREAAIDALLK</sequence>